<dbReference type="RefSeq" id="WP_231924069.1">
    <property type="nucleotide sequence ID" value="NZ_AP017315.1"/>
</dbReference>
<evidence type="ECO:0000313" key="4">
    <source>
        <dbReference type="Proteomes" id="UP000218965"/>
    </source>
</evidence>
<proteinExistence type="predicted"/>
<dbReference type="SUPFAM" id="SSF54106">
    <property type="entry name" value="LysM domain"/>
    <property type="match status" value="2"/>
</dbReference>
<feature type="domain" description="LysM" evidence="2">
    <location>
        <begin position="130"/>
        <end position="174"/>
    </location>
</feature>
<dbReference type="InterPro" id="IPR036779">
    <property type="entry name" value="LysM_dom_sf"/>
</dbReference>
<feature type="region of interest" description="Disordered" evidence="1">
    <location>
        <begin position="31"/>
        <end position="53"/>
    </location>
</feature>
<dbReference type="GO" id="GO:0008932">
    <property type="term" value="F:lytic endotransglycosylase activity"/>
    <property type="evidence" value="ECO:0007669"/>
    <property type="project" value="TreeGrafter"/>
</dbReference>
<feature type="compositionally biased region" description="Pro residues" evidence="1">
    <location>
        <begin position="290"/>
        <end position="326"/>
    </location>
</feature>
<feature type="compositionally biased region" description="Low complexity" evidence="1">
    <location>
        <begin position="278"/>
        <end position="289"/>
    </location>
</feature>
<dbReference type="Pfam" id="PF01476">
    <property type="entry name" value="LysM"/>
    <property type="match status" value="2"/>
</dbReference>
<sequence length="464" mass="47209">MTVRHDTDTEHDPDAAGRAREVFAGLAPRAPGAVSTEPAAAFRRASTTPRSTGRALTYGTMPVVLTGAIVLGLGLTGPVDAAQATRKPLAPKPQQNPAAPSLRAALGQVGAAMTPGALGVRTIQAAAAPASYVVQAGDTVSDIAGRFGLSTPAVLAMNGLSWNSLIFPGQVLKLTDAPTKVAATPTPATQDGFYVVAAGDTVSGIAARFGVTTQAVLDANGLGWRSIIYPGQQLRIPGVSPAASESGTAAETVTHESVEADEVLSLPVSERPTLPGGPAEQAAPAVAAPAPAPAPPPAEAAPAPAPAPPAPAPAPPIAPPTTPPPGTVTALNADQRAHAQTIISVGRQLGVPDYGIVIALATAMQESSLRNLSWGHLDSVGLFQQRPSSGWGTPAQLQDPAYAARLFYGGPHNPNAGRTRGLLDIRGWQSMSLTVAAQAVQISAYPDAYAKWETSAWAWLAQRG</sequence>
<name>A0A0U5BNH4_9MICO</name>
<dbReference type="EMBL" id="AP017315">
    <property type="protein sequence ID" value="BAU32140.1"/>
    <property type="molecule type" value="Genomic_DNA"/>
</dbReference>
<evidence type="ECO:0000256" key="1">
    <source>
        <dbReference type="SAM" id="MobiDB-lite"/>
    </source>
</evidence>
<dbReference type="Gene3D" id="3.10.350.10">
    <property type="entry name" value="LysM domain"/>
    <property type="match status" value="2"/>
</dbReference>
<dbReference type="PANTHER" id="PTHR33734">
    <property type="entry name" value="LYSM DOMAIN-CONTAINING GPI-ANCHORED PROTEIN 2"/>
    <property type="match status" value="1"/>
</dbReference>
<dbReference type="PANTHER" id="PTHR33734:SF22">
    <property type="entry name" value="MEMBRANE-BOUND LYTIC MUREIN TRANSGLYCOSYLASE D"/>
    <property type="match status" value="1"/>
</dbReference>
<gene>
    <name evidence="3" type="ORF">MalAC0309_1283</name>
</gene>
<accession>A0A0U5BNH4</accession>
<dbReference type="Proteomes" id="UP000218965">
    <property type="component" value="Chromosome"/>
</dbReference>
<dbReference type="PROSITE" id="PS51782">
    <property type="entry name" value="LYSM"/>
    <property type="match status" value="2"/>
</dbReference>
<reference evidence="4" key="1">
    <citation type="submission" date="2015-12" db="EMBL/GenBank/DDBJ databases">
        <authorList>
            <person name="Shamseldin A."/>
            <person name="Moawad H."/>
            <person name="Abd El-Rahim W.M."/>
            <person name="Sadowsky M.J."/>
        </authorList>
    </citation>
    <scope>NUCLEOTIDE SEQUENCE [LARGE SCALE GENOMIC DNA]</scope>
    <source>
        <strain evidence="4">JAM AC0309</strain>
    </source>
</reference>
<dbReference type="SMART" id="SM00257">
    <property type="entry name" value="LysM"/>
    <property type="match status" value="2"/>
</dbReference>
<feature type="region of interest" description="Disordered" evidence="1">
    <location>
        <begin position="238"/>
        <end position="330"/>
    </location>
</feature>
<dbReference type="KEGG" id="malk:MalAC0309_1283"/>
<organism evidence="3 4">
    <name type="scientific">Microcella alkaliphila</name>
    <dbReference type="NCBI Taxonomy" id="279828"/>
    <lineage>
        <taxon>Bacteria</taxon>
        <taxon>Bacillati</taxon>
        <taxon>Actinomycetota</taxon>
        <taxon>Actinomycetes</taxon>
        <taxon>Micrococcales</taxon>
        <taxon>Microbacteriaceae</taxon>
        <taxon>Microcella</taxon>
    </lineage>
</organism>
<reference evidence="3 4" key="2">
    <citation type="submission" date="2016-01" db="EMBL/GenBank/DDBJ databases">
        <title>Microcella alkaliphila JAM AC0309 whole genome shotgun sequence.</title>
        <authorList>
            <person name="Kurata A."/>
            <person name="Hirose Y."/>
            <person name="Kishimoto N."/>
            <person name="Kobayashi T."/>
        </authorList>
    </citation>
    <scope>NUCLEOTIDE SEQUENCE [LARGE SCALE GENOMIC DNA]</scope>
    <source>
        <strain evidence="3 4">JAM AC0309</strain>
    </source>
</reference>
<protein>
    <submittedName>
        <fullName evidence="3">Conserved secreted protein,peptidoglycan-binding</fullName>
    </submittedName>
</protein>
<dbReference type="InterPro" id="IPR018392">
    <property type="entry name" value="LysM"/>
</dbReference>
<dbReference type="CDD" id="cd00118">
    <property type="entry name" value="LysM"/>
    <property type="match status" value="2"/>
</dbReference>
<dbReference type="AlphaFoldDB" id="A0A0U5BNH4"/>
<evidence type="ECO:0000259" key="2">
    <source>
        <dbReference type="PROSITE" id="PS51782"/>
    </source>
</evidence>
<feature type="domain" description="LysM" evidence="2">
    <location>
        <begin position="192"/>
        <end position="236"/>
    </location>
</feature>
<evidence type="ECO:0000313" key="3">
    <source>
        <dbReference type="EMBL" id="BAU32140.1"/>
    </source>
</evidence>